<evidence type="ECO:0000313" key="5">
    <source>
        <dbReference type="EMBL" id="KAK6469786.1"/>
    </source>
</evidence>
<dbReference type="Pfam" id="PF00566">
    <property type="entry name" value="RabGAP-TBC"/>
    <property type="match status" value="1"/>
</dbReference>
<feature type="coiled-coil region" evidence="2">
    <location>
        <begin position="140"/>
        <end position="195"/>
    </location>
</feature>
<evidence type="ECO:0000313" key="6">
    <source>
        <dbReference type="Proteomes" id="UP001369086"/>
    </source>
</evidence>
<name>A0ABR0YBG9_HUSHU</name>
<dbReference type="Gene3D" id="1.10.472.80">
    <property type="entry name" value="Ypt/Rab-GAP domain of gyp1p, domain 3"/>
    <property type="match status" value="1"/>
</dbReference>
<keyword evidence="6" id="KW-1185">Reference proteome</keyword>
<protein>
    <submittedName>
        <fullName evidence="5">TBC1 domain family member 15-like isoform X1</fullName>
    </submittedName>
</protein>
<dbReference type="Gene3D" id="1.10.8.270">
    <property type="entry name" value="putative rabgap domain of human tbc1 domain family member 14 like domains"/>
    <property type="match status" value="1"/>
</dbReference>
<dbReference type="InterPro" id="IPR000195">
    <property type="entry name" value="Rab-GAP-TBC_dom"/>
</dbReference>
<organism evidence="5 6">
    <name type="scientific">Huso huso</name>
    <name type="common">Beluga</name>
    <name type="synonym">Acipenser huso</name>
    <dbReference type="NCBI Taxonomy" id="61971"/>
    <lineage>
        <taxon>Eukaryota</taxon>
        <taxon>Metazoa</taxon>
        <taxon>Chordata</taxon>
        <taxon>Craniata</taxon>
        <taxon>Vertebrata</taxon>
        <taxon>Euteleostomi</taxon>
        <taxon>Actinopterygii</taxon>
        <taxon>Chondrostei</taxon>
        <taxon>Acipenseriformes</taxon>
        <taxon>Acipenseridae</taxon>
        <taxon>Huso</taxon>
    </lineage>
</organism>
<evidence type="ECO:0000256" key="1">
    <source>
        <dbReference type="ARBA" id="ARBA00022468"/>
    </source>
</evidence>
<accession>A0ABR0YBG9</accession>
<sequence>MERQSDAAAAPQRKAMGSPQNGDEGSNRGAVPGNLCQPLLSPCSSSGLEGVVDSEGRVDESRLRAYIFKQGGVLPGDRRLLWGFLFGMYPCSSTALERVALSEELGVRYQTMKRKWQRELPGVVRMRLNGTDEELIAAVKRFERSRLEAEESEAEESEEAREKKAFLKLQAQVLIDRVQLDIEELQEAVRIIDKDVPRTERDLDYFLGEGSANLLVLREVLITFAAFHPDVSYTQGMNELCSRFLEVLDSERDSYWCFSSYMEKIADDFKADGLRRKIELEVKLLQELDPELHAHLGREDLGSLTFCHRWLLLGFQREFEHSDALRLFEILSSNHLELNEIRDQERLRGGGEGRTELPPSVNPDFTFELFLCAAILLEHRATLLSCPSEVQLIQFTNSLQGKLDLNATLQKAEELFIKYCKKSVLDCFKNHCLPPKDREPFSFPLRSFFS</sequence>
<dbReference type="InterPro" id="IPR035969">
    <property type="entry name" value="Rab-GAP_TBC_sf"/>
</dbReference>
<evidence type="ECO:0000256" key="2">
    <source>
        <dbReference type="SAM" id="Coils"/>
    </source>
</evidence>
<dbReference type="EMBL" id="JAHFZB010000038">
    <property type="protein sequence ID" value="KAK6469786.1"/>
    <property type="molecule type" value="Genomic_DNA"/>
</dbReference>
<dbReference type="SUPFAM" id="SSF47923">
    <property type="entry name" value="Ypt/Rab-GAP domain of gyp1p"/>
    <property type="match status" value="2"/>
</dbReference>
<evidence type="ECO:0000259" key="4">
    <source>
        <dbReference type="PROSITE" id="PS50086"/>
    </source>
</evidence>
<comment type="caution">
    <text evidence="5">The sequence shown here is derived from an EMBL/GenBank/DDBJ whole genome shotgun (WGS) entry which is preliminary data.</text>
</comment>
<dbReference type="PANTHER" id="PTHR22957">
    <property type="entry name" value="TBC1 DOMAIN FAMILY MEMBER GTPASE-ACTIVATING PROTEIN"/>
    <property type="match status" value="1"/>
</dbReference>
<dbReference type="PROSITE" id="PS50086">
    <property type="entry name" value="TBC_RABGAP"/>
    <property type="match status" value="1"/>
</dbReference>
<keyword evidence="1" id="KW-0343">GTPase activation</keyword>
<reference evidence="5 6" key="1">
    <citation type="submission" date="2021-05" db="EMBL/GenBank/DDBJ databases">
        <authorList>
            <person name="Zahm M."/>
            <person name="Klopp C."/>
            <person name="Cabau C."/>
            <person name="Kuhl H."/>
            <person name="Suciu R."/>
            <person name="Ciorpac M."/>
            <person name="Holostenco D."/>
            <person name="Gessner J."/>
            <person name="Wuertz S."/>
            <person name="Hohne C."/>
            <person name="Stock M."/>
            <person name="Gislard M."/>
            <person name="Lluch J."/>
            <person name="Milhes M."/>
            <person name="Lampietro C."/>
            <person name="Lopez Roques C."/>
            <person name="Donnadieu C."/>
            <person name="Du K."/>
            <person name="Schartl M."/>
            <person name="Guiguen Y."/>
        </authorList>
    </citation>
    <scope>NUCLEOTIDE SEQUENCE [LARGE SCALE GENOMIC DNA]</scope>
    <source>
        <strain evidence="5">Hh-F2</strain>
        <tissue evidence="5">Blood</tissue>
    </source>
</reference>
<dbReference type="Proteomes" id="UP001369086">
    <property type="component" value="Unassembled WGS sequence"/>
</dbReference>
<feature type="region of interest" description="Disordered" evidence="3">
    <location>
        <begin position="1"/>
        <end position="33"/>
    </location>
</feature>
<keyword evidence="2" id="KW-0175">Coiled coil</keyword>
<dbReference type="PANTHER" id="PTHR22957:SF466">
    <property type="entry name" value="SI:DKEY-238D18.4"/>
    <property type="match status" value="1"/>
</dbReference>
<feature type="domain" description="Rab-GAP TBC" evidence="4">
    <location>
        <begin position="72"/>
        <end position="335"/>
    </location>
</feature>
<evidence type="ECO:0000256" key="3">
    <source>
        <dbReference type="SAM" id="MobiDB-lite"/>
    </source>
</evidence>
<gene>
    <name evidence="5" type="ORF">HHUSO_G32196</name>
</gene>
<dbReference type="SMART" id="SM00164">
    <property type="entry name" value="TBC"/>
    <property type="match status" value="1"/>
</dbReference>
<proteinExistence type="predicted"/>